<dbReference type="AlphaFoldDB" id="A0A543KQK9"/>
<keyword evidence="2" id="KW-1185">Reference proteome</keyword>
<dbReference type="EMBL" id="VFPU01000001">
    <property type="protein sequence ID" value="TQM97370.1"/>
    <property type="molecule type" value="Genomic_DNA"/>
</dbReference>
<accession>A0A543KQK9</accession>
<dbReference type="Proteomes" id="UP000315133">
    <property type="component" value="Unassembled WGS sequence"/>
</dbReference>
<dbReference type="OrthoDB" id="4870057at2"/>
<comment type="caution">
    <text evidence="1">The sequence shown here is derived from an EMBL/GenBank/DDBJ whole genome shotgun (WGS) entry which is preliminary data.</text>
</comment>
<evidence type="ECO:0000313" key="1">
    <source>
        <dbReference type="EMBL" id="TQM97370.1"/>
    </source>
</evidence>
<name>A0A543KQK9_9MICO</name>
<dbReference type="RefSeq" id="WP_141818853.1">
    <property type="nucleotide sequence ID" value="NZ_BAAAIL010000002.1"/>
</dbReference>
<gene>
    <name evidence="1" type="ORF">FB476_2280</name>
</gene>
<sequence>MSVLMHLCRTCRHRATSHDGGDRGYSGCRCCLGAGDIDPRPVLVATFTSPGGRPEPLYPPGTLWNAGTMHRLTLCACVACHEEHARLAQRAG</sequence>
<evidence type="ECO:0000313" key="2">
    <source>
        <dbReference type="Proteomes" id="UP000315133"/>
    </source>
</evidence>
<protein>
    <submittedName>
        <fullName evidence="1">Uncharacterized protein</fullName>
    </submittedName>
</protein>
<organism evidence="1 2">
    <name type="scientific">Ornithinimicrobium humiphilum</name>
    <dbReference type="NCBI Taxonomy" id="125288"/>
    <lineage>
        <taxon>Bacteria</taxon>
        <taxon>Bacillati</taxon>
        <taxon>Actinomycetota</taxon>
        <taxon>Actinomycetes</taxon>
        <taxon>Micrococcales</taxon>
        <taxon>Ornithinimicrobiaceae</taxon>
        <taxon>Ornithinimicrobium</taxon>
    </lineage>
</organism>
<proteinExistence type="predicted"/>
<reference evidence="1 2" key="1">
    <citation type="submission" date="2019-06" db="EMBL/GenBank/DDBJ databases">
        <title>Sequencing the genomes of 1000 actinobacteria strains.</title>
        <authorList>
            <person name="Klenk H.-P."/>
        </authorList>
    </citation>
    <scope>NUCLEOTIDE SEQUENCE [LARGE SCALE GENOMIC DNA]</scope>
    <source>
        <strain evidence="1 2">DSM 12362</strain>
    </source>
</reference>